<dbReference type="Gene3D" id="2.60.120.10">
    <property type="entry name" value="Jelly Rolls"/>
    <property type="match status" value="1"/>
</dbReference>
<comment type="caution">
    <text evidence="3">The sequence shown here is derived from an EMBL/GenBank/DDBJ whole genome shotgun (WGS) entry which is preliminary data.</text>
</comment>
<sequence>MKNTVLNILVCSVFLTITAKAQHTMKTNDVTQIAPEVIFTKMLNTPEIKNQEVKLVIVTFAPGEISGAHRHPIPTIVYVLEGSIETTFDGKVTRLKQGDTFWEDPNGLHTEAKNLSPDKPAKLLVYFIGDKEKPFLIPEKK</sequence>
<dbReference type="EMBL" id="JACYGY010000001">
    <property type="protein sequence ID" value="MBE9461347.1"/>
    <property type="molecule type" value="Genomic_DNA"/>
</dbReference>
<evidence type="ECO:0000313" key="4">
    <source>
        <dbReference type="Proteomes" id="UP000634134"/>
    </source>
</evidence>
<name>A0ABR9W7A2_9BACT</name>
<dbReference type="Proteomes" id="UP000634134">
    <property type="component" value="Unassembled WGS sequence"/>
</dbReference>
<evidence type="ECO:0000256" key="1">
    <source>
        <dbReference type="SAM" id="SignalP"/>
    </source>
</evidence>
<dbReference type="SUPFAM" id="SSF51182">
    <property type="entry name" value="RmlC-like cupins"/>
    <property type="match status" value="1"/>
</dbReference>
<feature type="domain" description="Cupin type-2" evidence="2">
    <location>
        <begin position="57"/>
        <end position="125"/>
    </location>
</feature>
<keyword evidence="4" id="KW-1185">Reference proteome</keyword>
<reference evidence="4" key="1">
    <citation type="submission" date="2023-07" db="EMBL/GenBank/DDBJ databases">
        <title>Dyadobacter sp. nov 'subterranea' isolated from contaminted grondwater.</title>
        <authorList>
            <person name="Szabo I."/>
            <person name="Al-Omari J."/>
            <person name="Szerdahelyi S.G."/>
            <person name="Rado J."/>
        </authorList>
    </citation>
    <scope>NUCLEOTIDE SEQUENCE [LARGE SCALE GENOMIC DNA]</scope>
    <source>
        <strain evidence="4">UP-52</strain>
    </source>
</reference>
<dbReference type="Pfam" id="PF07883">
    <property type="entry name" value="Cupin_2"/>
    <property type="match status" value="1"/>
</dbReference>
<keyword evidence="1" id="KW-0732">Signal</keyword>
<dbReference type="InterPro" id="IPR014710">
    <property type="entry name" value="RmlC-like_jellyroll"/>
</dbReference>
<gene>
    <name evidence="3" type="ORF">IEE83_05580</name>
</gene>
<feature type="signal peptide" evidence="1">
    <location>
        <begin position="1"/>
        <end position="21"/>
    </location>
</feature>
<dbReference type="CDD" id="cd02234">
    <property type="entry name" value="cupin_BLR7677-like"/>
    <property type="match status" value="1"/>
</dbReference>
<dbReference type="PANTHER" id="PTHR38599:SF1">
    <property type="entry name" value="CUPIN DOMAIN PROTEIN (AFU_ORTHOLOGUE AFUA_3G13620)"/>
    <property type="match status" value="1"/>
</dbReference>
<dbReference type="RefSeq" id="WP_194119617.1">
    <property type="nucleotide sequence ID" value="NZ_JACYGY010000001.1"/>
</dbReference>
<evidence type="ECO:0000259" key="2">
    <source>
        <dbReference type="Pfam" id="PF07883"/>
    </source>
</evidence>
<protein>
    <submittedName>
        <fullName evidence="3">Cupin domain-containing protein</fullName>
    </submittedName>
</protein>
<evidence type="ECO:0000313" key="3">
    <source>
        <dbReference type="EMBL" id="MBE9461347.1"/>
    </source>
</evidence>
<dbReference type="InterPro" id="IPR011051">
    <property type="entry name" value="RmlC_Cupin_sf"/>
</dbReference>
<accession>A0ABR9W7A2</accession>
<organism evidence="3 4">
    <name type="scientific">Dyadobacter subterraneus</name>
    <dbReference type="NCBI Taxonomy" id="2773304"/>
    <lineage>
        <taxon>Bacteria</taxon>
        <taxon>Pseudomonadati</taxon>
        <taxon>Bacteroidota</taxon>
        <taxon>Cytophagia</taxon>
        <taxon>Cytophagales</taxon>
        <taxon>Spirosomataceae</taxon>
        <taxon>Dyadobacter</taxon>
    </lineage>
</organism>
<feature type="chain" id="PRO_5047055632" evidence="1">
    <location>
        <begin position="22"/>
        <end position="141"/>
    </location>
</feature>
<proteinExistence type="predicted"/>
<dbReference type="InterPro" id="IPR013096">
    <property type="entry name" value="Cupin_2"/>
</dbReference>
<dbReference type="PANTHER" id="PTHR38599">
    <property type="entry name" value="CUPIN DOMAIN PROTEIN (AFU_ORTHOLOGUE AFUA_3G13620)"/>
    <property type="match status" value="1"/>
</dbReference>